<proteinExistence type="predicted"/>
<dbReference type="InterPro" id="IPR011006">
    <property type="entry name" value="CheY-like_superfamily"/>
</dbReference>
<evidence type="ECO:0000256" key="5">
    <source>
        <dbReference type="PROSITE-ProRule" id="PRU00169"/>
    </source>
</evidence>
<dbReference type="GO" id="GO:0003677">
    <property type="term" value="F:DNA binding"/>
    <property type="evidence" value="ECO:0007669"/>
    <property type="project" value="UniProtKB-KW"/>
</dbReference>
<dbReference type="GO" id="GO:0006355">
    <property type="term" value="P:regulation of DNA-templated transcription"/>
    <property type="evidence" value="ECO:0007669"/>
    <property type="project" value="InterPro"/>
</dbReference>
<dbReference type="Proteomes" id="UP000319263">
    <property type="component" value="Chromosome"/>
</dbReference>
<dbReference type="Pfam" id="PF00072">
    <property type="entry name" value="Response_reg"/>
    <property type="match status" value="1"/>
</dbReference>
<dbReference type="PANTHER" id="PTHR43214">
    <property type="entry name" value="TWO-COMPONENT RESPONSE REGULATOR"/>
    <property type="match status" value="1"/>
</dbReference>
<dbReference type="InterPro" id="IPR000792">
    <property type="entry name" value="Tscrpt_reg_LuxR_C"/>
</dbReference>
<keyword evidence="9" id="KW-1185">Reference proteome</keyword>
<evidence type="ECO:0000259" key="6">
    <source>
        <dbReference type="PROSITE" id="PS50043"/>
    </source>
</evidence>
<dbReference type="PROSITE" id="PS50043">
    <property type="entry name" value="HTH_LUXR_2"/>
    <property type="match status" value="1"/>
</dbReference>
<dbReference type="PANTHER" id="PTHR43214:SF24">
    <property type="entry name" value="TRANSCRIPTIONAL REGULATORY PROTEIN NARL-RELATED"/>
    <property type="match status" value="1"/>
</dbReference>
<dbReference type="OrthoDB" id="9808843at2"/>
<dbReference type="SUPFAM" id="SSF46894">
    <property type="entry name" value="C-terminal effector domain of the bipartite response regulators"/>
    <property type="match status" value="1"/>
</dbReference>
<evidence type="ECO:0000313" key="8">
    <source>
        <dbReference type="EMBL" id="QDP95401.1"/>
    </source>
</evidence>
<evidence type="ECO:0000259" key="7">
    <source>
        <dbReference type="PROSITE" id="PS50110"/>
    </source>
</evidence>
<feature type="domain" description="Response regulatory" evidence="7">
    <location>
        <begin position="5"/>
        <end position="122"/>
    </location>
</feature>
<evidence type="ECO:0000256" key="4">
    <source>
        <dbReference type="ARBA" id="ARBA00023163"/>
    </source>
</evidence>
<keyword evidence="3" id="KW-0238">DNA-binding</keyword>
<dbReference type="SMART" id="SM00421">
    <property type="entry name" value="HTH_LUXR"/>
    <property type="match status" value="1"/>
</dbReference>
<dbReference type="PROSITE" id="PS50110">
    <property type="entry name" value="RESPONSE_REGULATORY"/>
    <property type="match status" value="1"/>
</dbReference>
<name>A0A516PWT0_9ACTN</name>
<dbReference type="Pfam" id="PF00196">
    <property type="entry name" value="GerE"/>
    <property type="match status" value="1"/>
</dbReference>
<dbReference type="PRINTS" id="PR00038">
    <property type="entry name" value="HTHLUXR"/>
</dbReference>
<dbReference type="GO" id="GO:0000160">
    <property type="term" value="P:phosphorelay signal transduction system"/>
    <property type="evidence" value="ECO:0007669"/>
    <property type="project" value="InterPro"/>
</dbReference>
<evidence type="ECO:0000313" key="9">
    <source>
        <dbReference type="Proteomes" id="UP000319263"/>
    </source>
</evidence>
<reference evidence="8 9" key="1">
    <citation type="submission" date="2019-07" db="EMBL/GenBank/DDBJ databases">
        <title>Microlunatus dokdonensis sp. nov. isolated from the rhizospheric soil of the wild plant Elymus tsukushiensis.</title>
        <authorList>
            <person name="Ghim S.-Y."/>
            <person name="Hwang Y.-J."/>
            <person name="Son J.-S."/>
            <person name="Shin J.-H."/>
        </authorList>
    </citation>
    <scope>NUCLEOTIDE SEQUENCE [LARGE SCALE GENOMIC DNA]</scope>
    <source>
        <strain evidence="8 9">KUDC0627</strain>
    </source>
</reference>
<dbReference type="InterPro" id="IPR039420">
    <property type="entry name" value="WalR-like"/>
</dbReference>
<dbReference type="InterPro" id="IPR058245">
    <property type="entry name" value="NreC/VraR/RcsB-like_REC"/>
</dbReference>
<keyword evidence="4" id="KW-0804">Transcription</keyword>
<dbReference type="Gene3D" id="3.40.50.2300">
    <property type="match status" value="1"/>
</dbReference>
<dbReference type="SUPFAM" id="SSF52172">
    <property type="entry name" value="CheY-like"/>
    <property type="match status" value="1"/>
</dbReference>
<feature type="domain" description="HTH luxR-type" evidence="6">
    <location>
        <begin position="141"/>
        <end position="206"/>
    </location>
</feature>
<keyword evidence="1 5" id="KW-0597">Phosphoprotein</keyword>
<evidence type="ECO:0000256" key="1">
    <source>
        <dbReference type="ARBA" id="ARBA00022553"/>
    </source>
</evidence>
<dbReference type="EMBL" id="CP041692">
    <property type="protein sequence ID" value="QDP95401.1"/>
    <property type="molecule type" value="Genomic_DNA"/>
</dbReference>
<protein>
    <submittedName>
        <fullName evidence="8">Response regulator transcription factor</fullName>
    </submittedName>
</protein>
<dbReference type="RefSeq" id="WP_143985374.1">
    <property type="nucleotide sequence ID" value="NZ_CP041692.1"/>
</dbReference>
<evidence type="ECO:0000256" key="2">
    <source>
        <dbReference type="ARBA" id="ARBA00023015"/>
    </source>
</evidence>
<organism evidence="8 9">
    <name type="scientific">Microlunatus elymi</name>
    <dbReference type="NCBI Taxonomy" id="2596828"/>
    <lineage>
        <taxon>Bacteria</taxon>
        <taxon>Bacillati</taxon>
        <taxon>Actinomycetota</taxon>
        <taxon>Actinomycetes</taxon>
        <taxon>Propionibacteriales</taxon>
        <taxon>Propionibacteriaceae</taxon>
        <taxon>Microlunatus</taxon>
    </lineage>
</organism>
<dbReference type="InterPro" id="IPR001789">
    <property type="entry name" value="Sig_transdc_resp-reg_receiver"/>
</dbReference>
<gene>
    <name evidence="8" type="ORF">FOE78_05260</name>
</gene>
<evidence type="ECO:0000256" key="3">
    <source>
        <dbReference type="ARBA" id="ARBA00023125"/>
    </source>
</evidence>
<sequence>MSEIRVLLVDDHPVVRGGLRAALIADPQITVIGEASTGEDGVRLARDLQPDLVLMDLQLGPGIDGTEATTQILRLPDPPKVLVLTTYDRDADILPAITAGATGYLLKDAEPDTLRRAVHDSAAGKTVLAPTVADRLLNRARQPTSATLTPRETEIVRMVAVGLSNQAIAQRLHITEATVKSHLVPVFTKLNVDNRTAAIVEARRRGIIT</sequence>
<feature type="modified residue" description="4-aspartylphosphate" evidence="5">
    <location>
        <position position="56"/>
    </location>
</feature>
<dbReference type="AlphaFoldDB" id="A0A516PWT0"/>
<dbReference type="InterPro" id="IPR016032">
    <property type="entry name" value="Sig_transdc_resp-reg_C-effctor"/>
</dbReference>
<dbReference type="CDD" id="cd06170">
    <property type="entry name" value="LuxR_C_like"/>
    <property type="match status" value="1"/>
</dbReference>
<dbReference type="CDD" id="cd17535">
    <property type="entry name" value="REC_NarL-like"/>
    <property type="match status" value="1"/>
</dbReference>
<dbReference type="SMART" id="SM00448">
    <property type="entry name" value="REC"/>
    <property type="match status" value="1"/>
</dbReference>
<accession>A0A516PWT0</accession>
<dbReference type="KEGG" id="mik:FOE78_05260"/>
<keyword evidence="2" id="KW-0805">Transcription regulation</keyword>